<evidence type="ECO:0000313" key="9">
    <source>
        <dbReference type="Proteomes" id="UP000613768"/>
    </source>
</evidence>
<evidence type="ECO:0000256" key="5">
    <source>
        <dbReference type="ARBA" id="ARBA00022839"/>
    </source>
</evidence>
<organism evidence="8 9">
    <name type="scientific">Pseudomarimonas arenosa</name>
    <dbReference type="NCBI Taxonomy" id="2774145"/>
    <lineage>
        <taxon>Bacteria</taxon>
        <taxon>Pseudomonadati</taxon>
        <taxon>Pseudomonadota</taxon>
        <taxon>Gammaproteobacteria</taxon>
        <taxon>Lysobacterales</taxon>
        <taxon>Lysobacteraceae</taxon>
        <taxon>Pseudomarimonas</taxon>
    </lineage>
</organism>
<dbReference type="GO" id="GO:0006308">
    <property type="term" value="P:DNA catabolic process"/>
    <property type="evidence" value="ECO:0007669"/>
    <property type="project" value="UniProtKB-UniRule"/>
</dbReference>
<keyword evidence="4 6" id="KW-0378">Hydrolase</keyword>
<dbReference type="Pfam" id="PF02609">
    <property type="entry name" value="Exonuc_VII_S"/>
    <property type="match status" value="1"/>
</dbReference>
<dbReference type="EC" id="3.1.11.6" evidence="6"/>
<dbReference type="SUPFAM" id="SSF116842">
    <property type="entry name" value="XseB-like"/>
    <property type="match status" value="1"/>
</dbReference>
<dbReference type="GO" id="GO:0005829">
    <property type="term" value="C:cytosol"/>
    <property type="evidence" value="ECO:0007669"/>
    <property type="project" value="TreeGrafter"/>
</dbReference>
<comment type="subcellular location">
    <subcellularLocation>
        <location evidence="6">Cytoplasm</location>
    </subcellularLocation>
</comment>
<evidence type="ECO:0000256" key="3">
    <source>
        <dbReference type="ARBA" id="ARBA00022722"/>
    </source>
</evidence>
<comment type="caution">
    <text evidence="8">The sequence shown here is derived from an EMBL/GenBank/DDBJ whole genome shotgun (WGS) entry which is preliminary data.</text>
</comment>
<comment type="similarity">
    <text evidence="1 6">Belongs to the XseB family.</text>
</comment>
<gene>
    <name evidence="6" type="primary">xseB</name>
    <name evidence="8" type="ORF">IFO71_14770</name>
</gene>
<dbReference type="InterPro" id="IPR003761">
    <property type="entry name" value="Exonuc_VII_S"/>
</dbReference>
<dbReference type="HAMAP" id="MF_00337">
    <property type="entry name" value="Exonuc_7_S"/>
    <property type="match status" value="1"/>
</dbReference>
<dbReference type="Gene3D" id="1.10.287.1040">
    <property type="entry name" value="Exonuclease VII, small subunit"/>
    <property type="match status" value="1"/>
</dbReference>
<keyword evidence="9" id="KW-1185">Reference proteome</keyword>
<dbReference type="GO" id="GO:0009318">
    <property type="term" value="C:exodeoxyribonuclease VII complex"/>
    <property type="evidence" value="ECO:0007669"/>
    <property type="project" value="UniProtKB-UniRule"/>
</dbReference>
<dbReference type="GO" id="GO:0008855">
    <property type="term" value="F:exodeoxyribonuclease VII activity"/>
    <property type="evidence" value="ECO:0007669"/>
    <property type="project" value="UniProtKB-UniRule"/>
</dbReference>
<reference evidence="8 9" key="1">
    <citation type="submission" date="2020-09" db="EMBL/GenBank/DDBJ databases">
        <title>Pseudoxanthomonas sp. CAU 1598 isolated from sand of Yaerae Beach.</title>
        <authorList>
            <person name="Kim W."/>
        </authorList>
    </citation>
    <scope>NUCLEOTIDE SEQUENCE [LARGE SCALE GENOMIC DNA]</scope>
    <source>
        <strain evidence="8 9">CAU 1598</strain>
    </source>
</reference>
<comment type="function">
    <text evidence="6">Bidirectionally degrades single-stranded DNA into large acid-insoluble oligonucleotides, which are then degraded further into small acid-soluble oligonucleotides.</text>
</comment>
<dbReference type="Proteomes" id="UP000613768">
    <property type="component" value="Unassembled WGS sequence"/>
</dbReference>
<dbReference type="NCBIfam" id="TIGR01280">
    <property type="entry name" value="xseB"/>
    <property type="match status" value="1"/>
</dbReference>
<evidence type="ECO:0000256" key="4">
    <source>
        <dbReference type="ARBA" id="ARBA00022801"/>
    </source>
</evidence>
<comment type="subunit">
    <text evidence="6">Heterooligomer composed of large and small subunits.</text>
</comment>
<accession>A0AAW3ZR00</accession>
<evidence type="ECO:0000256" key="7">
    <source>
        <dbReference type="SAM" id="MobiDB-lite"/>
    </source>
</evidence>
<feature type="region of interest" description="Disordered" evidence="7">
    <location>
        <begin position="1"/>
        <end position="23"/>
    </location>
</feature>
<sequence>MSKKGTPPPAESAESAEQVDNASINRFEQSLDELESLVQKMERGDMSLDESLSAYERGISLYRQCQGALEKAELRVKLLSDPLKPETAQDFDED</sequence>
<dbReference type="RefSeq" id="WP_192030423.1">
    <property type="nucleotide sequence ID" value="NZ_JACYTR010000037.1"/>
</dbReference>
<dbReference type="EMBL" id="JACYTR010000037">
    <property type="protein sequence ID" value="MBD8527002.1"/>
    <property type="molecule type" value="Genomic_DNA"/>
</dbReference>
<evidence type="ECO:0000256" key="2">
    <source>
        <dbReference type="ARBA" id="ARBA00022490"/>
    </source>
</evidence>
<dbReference type="AlphaFoldDB" id="A0AAW3ZR00"/>
<comment type="catalytic activity">
    <reaction evidence="6">
        <text>Exonucleolytic cleavage in either 5'- to 3'- or 3'- to 5'-direction to yield nucleoside 5'-phosphates.</text>
        <dbReference type="EC" id="3.1.11.6"/>
    </reaction>
</comment>
<dbReference type="NCBIfam" id="NF002140">
    <property type="entry name" value="PRK00977.1-4"/>
    <property type="match status" value="1"/>
</dbReference>
<dbReference type="PANTHER" id="PTHR34137">
    <property type="entry name" value="EXODEOXYRIBONUCLEASE 7 SMALL SUBUNIT"/>
    <property type="match status" value="1"/>
</dbReference>
<dbReference type="PANTHER" id="PTHR34137:SF1">
    <property type="entry name" value="EXODEOXYRIBONUCLEASE 7 SMALL SUBUNIT"/>
    <property type="match status" value="1"/>
</dbReference>
<name>A0AAW3ZR00_9GAMM</name>
<proteinExistence type="inferred from homology"/>
<keyword evidence="5 6" id="KW-0269">Exonuclease</keyword>
<evidence type="ECO:0000256" key="1">
    <source>
        <dbReference type="ARBA" id="ARBA00009998"/>
    </source>
</evidence>
<dbReference type="InterPro" id="IPR037004">
    <property type="entry name" value="Exonuc_VII_ssu_sf"/>
</dbReference>
<evidence type="ECO:0000256" key="6">
    <source>
        <dbReference type="HAMAP-Rule" id="MF_00337"/>
    </source>
</evidence>
<evidence type="ECO:0000313" key="8">
    <source>
        <dbReference type="EMBL" id="MBD8527002.1"/>
    </source>
</evidence>
<feature type="compositionally biased region" description="Pro residues" evidence="7">
    <location>
        <begin position="1"/>
        <end position="10"/>
    </location>
</feature>
<keyword evidence="3 6" id="KW-0540">Nuclease</keyword>
<keyword evidence="2 6" id="KW-0963">Cytoplasm</keyword>
<protein>
    <recommendedName>
        <fullName evidence="6">Exodeoxyribonuclease 7 small subunit</fullName>
        <ecNumber evidence="6">3.1.11.6</ecNumber>
    </recommendedName>
    <alternativeName>
        <fullName evidence="6">Exodeoxyribonuclease VII small subunit</fullName>
        <shortName evidence="6">Exonuclease VII small subunit</shortName>
    </alternativeName>
</protein>